<keyword evidence="2" id="KW-1185">Reference proteome</keyword>
<evidence type="ECO:0000313" key="1">
    <source>
        <dbReference type="EMBL" id="KAF2477317.1"/>
    </source>
</evidence>
<name>A0ACB6RDX8_9PLEO</name>
<dbReference type="EMBL" id="MU003493">
    <property type="protein sequence ID" value="KAF2477317.1"/>
    <property type="molecule type" value="Genomic_DNA"/>
</dbReference>
<comment type="caution">
    <text evidence="1">The sequence shown here is derived from an EMBL/GenBank/DDBJ whole genome shotgun (WGS) entry which is preliminary data.</text>
</comment>
<proteinExistence type="predicted"/>
<accession>A0ACB6RDX8</accession>
<dbReference type="Proteomes" id="UP000799755">
    <property type="component" value="Unassembled WGS sequence"/>
</dbReference>
<organism evidence="1 2">
    <name type="scientific">Lindgomyces ingoldianus</name>
    <dbReference type="NCBI Taxonomy" id="673940"/>
    <lineage>
        <taxon>Eukaryota</taxon>
        <taxon>Fungi</taxon>
        <taxon>Dikarya</taxon>
        <taxon>Ascomycota</taxon>
        <taxon>Pezizomycotina</taxon>
        <taxon>Dothideomycetes</taxon>
        <taxon>Pleosporomycetidae</taxon>
        <taxon>Pleosporales</taxon>
        <taxon>Lindgomycetaceae</taxon>
        <taxon>Lindgomyces</taxon>
    </lineage>
</organism>
<reference evidence="1" key="1">
    <citation type="journal article" date="2020" name="Stud. Mycol.">
        <title>101 Dothideomycetes genomes: a test case for predicting lifestyles and emergence of pathogens.</title>
        <authorList>
            <person name="Haridas S."/>
            <person name="Albert R."/>
            <person name="Binder M."/>
            <person name="Bloem J."/>
            <person name="Labutti K."/>
            <person name="Salamov A."/>
            <person name="Andreopoulos B."/>
            <person name="Baker S."/>
            <person name="Barry K."/>
            <person name="Bills G."/>
            <person name="Bluhm B."/>
            <person name="Cannon C."/>
            <person name="Castanera R."/>
            <person name="Culley D."/>
            <person name="Daum C."/>
            <person name="Ezra D."/>
            <person name="Gonzalez J."/>
            <person name="Henrissat B."/>
            <person name="Kuo A."/>
            <person name="Liang C."/>
            <person name="Lipzen A."/>
            <person name="Lutzoni F."/>
            <person name="Magnuson J."/>
            <person name="Mondo S."/>
            <person name="Nolan M."/>
            <person name="Ohm R."/>
            <person name="Pangilinan J."/>
            <person name="Park H.-J."/>
            <person name="Ramirez L."/>
            <person name="Alfaro M."/>
            <person name="Sun H."/>
            <person name="Tritt A."/>
            <person name="Yoshinaga Y."/>
            <person name="Zwiers L.-H."/>
            <person name="Turgeon B."/>
            <person name="Goodwin S."/>
            <person name="Spatafora J."/>
            <person name="Crous P."/>
            <person name="Grigoriev I."/>
        </authorList>
    </citation>
    <scope>NUCLEOTIDE SEQUENCE</scope>
    <source>
        <strain evidence="1">ATCC 200398</strain>
    </source>
</reference>
<evidence type="ECO:0000313" key="2">
    <source>
        <dbReference type="Proteomes" id="UP000799755"/>
    </source>
</evidence>
<protein>
    <submittedName>
        <fullName evidence="1">Uncharacterized protein</fullName>
    </submittedName>
</protein>
<gene>
    <name evidence="1" type="ORF">BDR25DRAFT_339261</name>
</gene>
<sequence length="287" mass="31679">MRSMKLALFVVVRWICDQLVIIITRDNTDSRECAIRLSVRTQLSRKHNPDNIWSGLAADVIGKDDFEGPGNGDTTCAEDLDVDEDDAHQPIIAARTRREALCAWLRHGAVGVGRAAVLSKRGMAADGVALPILSLQKRVRASSKKGAGRARPCHGRLVSWVVEPRTWAFHAFDAVRAAAGGNELAMTIWICSDLLNALRQGVKAVKMRRCCWICADDQPEGLMACCRNMTPVRIKCIRKGAAERAADKRATKENEERQRERWTVTIEFVSVVSVPASGGRSPIGFNY</sequence>